<evidence type="ECO:0000259" key="4">
    <source>
        <dbReference type="PROSITE" id="PS50002"/>
    </source>
</evidence>
<evidence type="ECO:0000256" key="3">
    <source>
        <dbReference type="SAM" id="MobiDB-lite"/>
    </source>
</evidence>
<accession>A0A9W8J585</accession>
<proteinExistence type="predicted"/>
<feature type="region of interest" description="Disordered" evidence="3">
    <location>
        <begin position="1"/>
        <end position="35"/>
    </location>
</feature>
<dbReference type="SMART" id="SM00326">
    <property type="entry name" value="SH3"/>
    <property type="match status" value="1"/>
</dbReference>
<evidence type="ECO:0000256" key="1">
    <source>
        <dbReference type="ARBA" id="ARBA00022443"/>
    </source>
</evidence>
<dbReference type="SUPFAM" id="SSF50044">
    <property type="entry name" value="SH3-domain"/>
    <property type="match status" value="1"/>
</dbReference>
<name>A0A9W8J585_9AGAR</name>
<evidence type="ECO:0000313" key="6">
    <source>
        <dbReference type="Proteomes" id="UP001140091"/>
    </source>
</evidence>
<feature type="non-terminal residue" evidence="5">
    <location>
        <position position="257"/>
    </location>
</feature>
<sequence>MVFGHPLSASRRNIDSRSDRLSVGSAASNDSNSSKFFVVHHPVKNDSYRESFKFPKPPSLNTTSELASIHTRNGSGLSGTSYAAVCSTPIATKAPSALSQPPITPPETPPESDSAHDQPDRGKDSSSSNNIPNPFLDSPGSHTSDLSIPNSFAPNPFDDQQALASVGKFAEVEIVRRPFQPTLSDELQVAVDDRVAVLEVFDDGWATVQKLQDGPGGSAQQKGLIPIACLREANQDLSSFLNTKVVPSYRVSSQMSD</sequence>
<protein>
    <recommendedName>
        <fullName evidence="4">SH3 domain-containing protein</fullName>
    </recommendedName>
</protein>
<dbReference type="PROSITE" id="PS50002">
    <property type="entry name" value="SH3"/>
    <property type="match status" value="1"/>
</dbReference>
<dbReference type="OrthoDB" id="5340910at2759"/>
<feature type="compositionally biased region" description="Polar residues" evidence="3">
    <location>
        <begin position="140"/>
        <end position="153"/>
    </location>
</feature>
<feature type="compositionally biased region" description="Basic and acidic residues" evidence="3">
    <location>
        <begin position="113"/>
        <end position="124"/>
    </location>
</feature>
<feature type="domain" description="SH3" evidence="4">
    <location>
        <begin position="168"/>
        <end position="235"/>
    </location>
</feature>
<evidence type="ECO:0000256" key="2">
    <source>
        <dbReference type="PROSITE-ProRule" id="PRU00192"/>
    </source>
</evidence>
<dbReference type="AlphaFoldDB" id="A0A9W8J585"/>
<comment type="caution">
    <text evidence="5">The sequence shown here is derived from an EMBL/GenBank/DDBJ whole genome shotgun (WGS) entry which is preliminary data.</text>
</comment>
<keyword evidence="6" id="KW-1185">Reference proteome</keyword>
<reference evidence="5" key="1">
    <citation type="submission" date="2022-06" db="EMBL/GenBank/DDBJ databases">
        <title>Genome Sequence of Candolleomyces eurysporus.</title>
        <authorList>
            <person name="Buettner E."/>
        </authorList>
    </citation>
    <scope>NUCLEOTIDE SEQUENCE</scope>
    <source>
        <strain evidence="5">VTCC 930004</strain>
    </source>
</reference>
<dbReference type="EMBL" id="JANBPK010000927">
    <property type="protein sequence ID" value="KAJ2928412.1"/>
    <property type="molecule type" value="Genomic_DNA"/>
</dbReference>
<feature type="region of interest" description="Disordered" evidence="3">
    <location>
        <begin position="94"/>
        <end position="155"/>
    </location>
</feature>
<dbReference type="Gene3D" id="2.30.30.40">
    <property type="entry name" value="SH3 Domains"/>
    <property type="match status" value="1"/>
</dbReference>
<evidence type="ECO:0000313" key="5">
    <source>
        <dbReference type="EMBL" id="KAJ2928412.1"/>
    </source>
</evidence>
<dbReference type="Proteomes" id="UP001140091">
    <property type="component" value="Unassembled WGS sequence"/>
</dbReference>
<organism evidence="5 6">
    <name type="scientific">Candolleomyces eurysporus</name>
    <dbReference type="NCBI Taxonomy" id="2828524"/>
    <lineage>
        <taxon>Eukaryota</taxon>
        <taxon>Fungi</taxon>
        <taxon>Dikarya</taxon>
        <taxon>Basidiomycota</taxon>
        <taxon>Agaricomycotina</taxon>
        <taxon>Agaricomycetes</taxon>
        <taxon>Agaricomycetidae</taxon>
        <taxon>Agaricales</taxon>
        <taxon>Agaricineae</taxon>
        <taxon>Psathyrellaceae</taxon>
        <taxon>Candolleomyces</taxon>
    </lineage>
</organism>
<gene>
    <name evidence="5" type="ORF">H1R20_g8674</name>
</gene>
<dbReference type="InterPro" id="IPR036028">
    <property type="entry name" value="SH3-like_dom_sf"/>
</dbReference>
<feature type="compositionally biased region" description="Polar residues" evidence="3">
    <location>
        <begin position="25"/>
        <end position="35"/>
    </location>
</feature>
<dbReference type="InterPro" id="IPR001452">
    <property type="entry name" value="SH3_domain"/>
</dbReference>
<keyword evidence="1 2" id="KW-0728">SH3 domain</keyword>